<gene>
    <name evidence="1" type="ORF">RirG_152010</name>
</gene>
<reference evidence="1 2" key="1">
    <citation type="submission" date="2014-02" db="EMBL/GenBank/DDBJ databases">
        <title>Single nucleus genome sequencing reveals high similarity among nuclei of an endomycorrhizal fungus.</title>
        <authorList>
            <person name="Lin K."/>
            <person name="Geurts R."/>
            <person name="Zhang Z."/>
            <person name="Limpens E."/>
            <person name="Saunders D.G."/>
            <person name="Mu D."/>
            <person name="Pang E."/>
            <person name="Cao H."/>
            <person name="Cha H."/>
            <person name="Lin T."/>
            <person name="Zhou Q."/>
            <person name="Shang Y."/>
            <person name="Li Y."/>
            <person name="Ivanov S."/>
            <person name="Sharma T."/>
            <person name="Velzen R.V."/>
            <person name="Ruijter N.D."/>
            <person name="Aanen D.K."/>
            <person name="Win J."/>
            <person name="Kamoun S."/>
            <person name="Bisseling T."/>
            <person name="Huang S."/>
        </authorList>
    </citation>
    <scope>NUCLEOTIDE SEQUENCE [LARGE SCALE GENOMIC DNA]</scope>
    <source>
        <strain evidence="2">DAOM197198w</strain>
    </source>
</reference>
<comment type="caution">
    <text evidence="1">The sequence shown here is derived from an EMBL/GenBank/DDBJ whole genome shotgun (WGS) entry which is preliminary data.</text>
</comment>
<organism evidence="1 2">
    <name type="scientific">Rhizophagus irregularis (strain DAOM 197198w)</name>
    <name type="common">Glomus intraradices</name>
    <dbReference type="NCBI Taxonomy" id="1432141"/>
    <lineage>
        <taxon>Eukaryota</taxon>
        <taxon>Fungi</taxon>
        <taxon>Fungi incertae sedis</taxon>
        <taxon>Mucoromycota</taxon>
        <taxon>Glomeromycotina</taxon>
        <taxon>Glomeromycetes</taxon>
        <taxon>Glomerales</taxon>
        <taxon>Glomeraceae</taxon>
        <taxon>Rhizophagus</taxon>
    </lineage>
</organism>
<dbReference type="STRING" id="1432141.A0A015KU53"/>
<dbReference type="AlphaFoldDB" id="A0A015KU53"/>
<name>A0A015KU53_RHIIW</name>
<keyword evidence="2" id="KW-1185">Reference proteome</keyword>
<accession>A0A015KU53</accession>
<proteinExistence type="predicted"/>
<sequence>MSPTLMLDDDSIMTHKHAFQTDDTGEFIFTWYFDQWSESDSCVIENSIMVNVHYV</sequence>
<evidence type="ECO:0000313" key="2">
    <source>
        <dbReference type="Proteomes" id="UP000022910"/>
    </source>
</evidence>
<dbReference type="Proteomes" id="UP000022910">
    <property type="component" value="Unassembled WGS sequence"/>
</dbReference>
<protein>
    <submittedName>
        <fullName evidence="1">Uncharacterized protein</fullName>
    </submittedName>
</protein>
<evidence type="ECO:0000313" key="1">
    <source>
        <dbReference type="EMBL" id="EXX63481.1"/>
    </source>
</evidence>
<dbReference type="HOGENOM" id="CLU_3033600_0_0_1"/>
<dbReference type="EMBL" id="JEMT01023926">
    <property type="protein sequence ID" value="EXX63481.1"/>
    <property type="molecule type" value="Genomic_DNA"/>
</dbReference>